<sequence>MEPHKYTLTELRKLQDDDELDLSARAIKDFPNGIVQLTRLTKLDLNHNSLTVLPDLFCKMTRLIRLDLGKNKLHHLPNDIGNLTNLQHLTLFDNQIEDLPLSFAKLKSLKYLDLKKNPLNPRLLALAGACNTTAECEKAAKQVVDVYMGEQLKKLEKQKEQEAKLFMKVQKAKEEEKIRKYREKKEAEAKQKEEKDAKQREAAANQKAHHQQAHHHKEQQHQNQQSQQQKSKKDASPKGQKHDDNAKKAPKPRGFFGSLFSLLYTCIWYLGLILITSATVAIALDCKGMGNTVPGNQPLCKDVSSLLSFNKPSATFGKNIRNSYSTVFTGYHNQAKPHLAPISKWISKKWSEFVKTDIGKQVEQVLYKIHAFIVDTWVKVQRFVVKQWNALQAWWKKDGKRQFGPALDGFVMGMKMVLNVVIDIATNIGALFVHFAGRVKTFFLAWSDGGFNAAMNTLNH</sequence>
<keyword evidence="5" id="KW-0812">Transmembrane</keyword>
<dbReference type="InterPro" id="IPR001611">
    <property type="entry name" value="Leu-rich_rpt"/>
</dbReference>
<dbReference type="eggNOG" id="KOG0473">
    <property type="taxonomic scope" value="Eukaryota"/>
</dbReference>
<dbReference type="InterPro" id="IPR032675">
    <property type="entry name" value="LRR_dom_sf"/>
</dbReference>
<dbReference type="OMA" id="WIVDKWV"/>
<feature type="compositionally biased region" description="Basic residues" evidence="4">
    <location>
        <begin position="207"/>
        <end position="218"/>
    </location>
</feature>
<evidence type="ECO:0000256" key="1">
    <source>
        <dbReference type="ARBA" id="ARBA00022614"/>
    </source>
</evidence>
<feature type="transmembrane region" description="Helical" evidence="5">
    <location>
        <begin position="255"/>
        <end position="284"/>
    </location>
</feature>
<dbReference type="PANTHER" id="PTHR45752">
    <property type="entry name" value="LEUCINE-RICH REPEAT-CONTAINING"/>
    <property type="match status" value="1"/>
</dbReference>
<evidence type="ECO:0000256" key="3">
    <source>
        <dbReference type="ARBA" id="ARBA00023786"/>
    </source>
</evidence>
<dbReference type="FunCoup" id="G0MC33">
    <property type="interactions" value="1769"/>
</dbReference>
<dbReference type="InterPro" id="IPR050715">
    <property type="entry name" value="LRR-SigEffector_domain"/>
</dbReference>
<dbReference type="InParanoid" id="G0MC33"/>
<dbReference type="Proteomes" id="UP000008068">
    <property type="component" value="Unassembled WGS sequence"/>
</dbReference>
<dbReference type="OrthoDB" id="1394818at2759"/>
<keyword evidence="5" id="KW-0472">Membrane</keyword>
<dbReference type="InterPro" id="IPR003591">
    <property type="entry name" value="Leu-rich_rpt_typical-subtyp"/>
</dbReference>
<evidence type="ECO:0000256" key="4">
    <source>
        <dbReference type="SAM" id="MobiDB-lite"/>
    </source>
</evidence>
<evidence type="ECO:0000256" key="2">
    <source>
        <dbReference type="ARBA" id="ARBA00022737"/>
    </source>
</evidence>
<feature type="compositionally biased region" description="Basic and acidic residues" evidence="4">
    <location>
        <begin position="231"/>
        <end position="247"/>
    </location>
</feature>
<proteinExistence type="inferred from homology"/>
<dbReference type="PROSITE" id="PS00387">
    <property type="entry name" value="PPASE"/>
    <property type="match status" value="1"/>
</dbReference>
<dbReference type="CDD" id="cd22249">
    <property type="entry name" value="UDM1_RNF168_RNF169-like"/>
    <property type="match status" value="1"/>
</dbReference>
<keyword evidence="2" id="KW-0677">Repeat</keyword>
<accession>G0MC33</accession>
<keyword evidence="1" id="KW-0433">Leucine-rich repeat</keyword>
<evidence type="ECO:0000256" key="5">
    <source>
        <dbReference type="SAM" id="Phobius"/>
    </source>
</evidence>
<evidence type="ECO:0000313" key="7">
    <source>
        <dbReference type="Proteomes" id="UP000008068"/>
    </source>
</evidence>
<dbReference type="STRING" id="135651.G0MC33"/>
<protein>
    <submittedName>
        <fullName evidence="6">Uncharacterized protein</fullName>
    </submittedName>
</protein>
<dbReference type="EMBL" id="GL379789">
    <property type="protein sequence ID" value="EGT45574.1"/>
    <property type="molecule type" value="Genomic_DNA"/>
</dbReference>
<dbReference type="HOGENOM" id="CLU_617108_0_0_1"/>
<dbReference type="AlphaFoldDB" id="G0MC33"/>
<dbReference type="SUPFAM" id="SSF52058">
    <property type="entry name" value="L domain-like"/>
    <property type="match status" value="1"/>
</dbReference>
<gene>
    <name evidence="6" type="ORF">CAEBREN_24543</name>
</gene>
<comment type="similarity">
    <text evidence="3">Belongs to the SHOC2 family.</text>
</comment>
<dbReference type="SMART" id="SM00365">
    <property type="entry name" value="LRR_SD22"/>
    <property type="match status" value="3"/>
</dbReference>
<name>G0MC33_CAEBE</name>
<dbReference type="Gene3D" id="3.80.10.10">
    <property type="entry name" value="Ribonuclease Inhibitor"/>
    <property type="match status" value="1"/>
</dbReference>
<dbReference type="PROSITE" id="PS51450">
    <property type="entry name" value="LRR"/>
    <property type="match status" value="2"/>
</dbReference>
<dbReference type="Pfam" id="PF13855">
    <property type="entry name" value="LRR_8"/>
    <property type="match status" value="1"/>
</dbReference>
<reference evidence="7" key="1">
    <citation type="submission" date="2011-07" db="EMBL/GenBank/DDBJ databases">
        <authorList>
            <consortium name="Caenorhabditis brenneri Sequencing and Analysis Consortium"/>
            <person name="Wilson R.K."/>
        </authorList>
    </citation>
    <scope>NUCLEOTIDE SEQUENCE [LARGE SCALE GENOMIC DNA]</scope>
    <source>
        <strain evidence="7">PB2801</strain>
    </source>
</reference>
<dbReference type="PANTHER" id="PTHR45752:SF153">
    <property type="entry name" value="LEUCINE-RICH REPEAT PROTEIN 1"/>
    <property type="match status" value="1"/>
</dbReference>
<feature type="compositionally biased region" description="Basic and acidic residues" evidence="4">
    <location>
        <begin position="183"/>
        <end position="201"/>
    </location>
</feature>
<organism evidence="7">
    <name type="scientific">Caenorhabditis brenneri</name>
    <name type="common">Nematode worm</name>
    <dbReference type="NCBI Taxonomy" id="135651"/>
    <lineage>
        <taxon>Eukaryota</taxon>
        <taxon>Metazoa</taxon>
        <taxon>Ecdysozoa</taxon>
        <taxon>Nematoda</taxon>
        <taxon>Chromadorea</taxon>
        <taxon>Rhabditida</taxon>
        <taxon>Rhabditina</taxon>
        <taxon>Rhabditomorpha</taxon>
        <taxon>Rhabditoidea</taxon>
        <taxon>Rhabditidae</taxon>
        <taxon>Peloderinae</taxon>
        <taxon>Caenorhabditis</taxon>
    </lineage>
</organism>
<dbReference type="SMART" id="SM00369">
    <property type="entry name" value="LRR_TYP"/>
    <property type="match status" value="4"/>
</dbReference>
<feature type="region of interest" description="Disordered" evidence="4">
    <location>
        <begin position="183"/>
        <end position="250"/>
    </location>
</feature>
<keyword evidence="7" id="KW-1185">Reference proteome</keyword>
<evidence type="ECO:0000313" key="6">
    <source>
        <dbReference type="EMBL" id="EGT45574.1"/>
    </source>
</evidence>
<keyword evidence="5" id="KW-1133">Transmembrane helix</keyword>